<feature type="compositionally biased region" description="Low complexity" evidence="2">
    <location>
        <begin position="1288"/>
        <end position="1310"/>
    </location>
</feature>
<feature type="compositionally biased region" description="Basic and acidic residues" evidence="2">
    <location>
        <begin position="1518"/>
        <end position="1537"/>
    </location>
</feature>
<evidence type="ECO:0000313" key="4">
    <source>
        <dbReference type="EMBL" id="KAG7334281.1"/>
    </source>
</evidence>
<feature type="region of interest" description="Disordered" evidence="2">
    <location>
        <begin position="837"/>
        <end position="1011"/>
    </location>
</feature>
<feature type="compositionally biased region" description="Gly residues" evidence="2">
    <location>
        <begin position="25"/>
        <end position="34"/>
    </location>
</feature>
<dbReference type="CDD" id="cd00229">
    <property type="entry name" value="SGNH_hydrolase"/>
    <property type="match status" value="1"/>
</dbReference>
<feature type="compositionally biased region" description="Basic and acidic residues" evidence="2">
    <location>
        <begin position="223"/>
        <end position="240"/>
    </location>
</feature>
<name>A0A9D3SR57_9TELE</name>
<sequence>MSKGRKRSKAKRAAKAAAKATGFGMPSGGFGGVGPPHPVPRLEPMMPGDRFHMNPPDFGPPVMEDGPFRNEPSEFALRDGYVQRPGFQPQEFEMLPRFRHPDMEDGPRGFHPEPYEDRPDFHPLEFEGGPPGFVPPEFRDRPPGFVPPEFRDRPPEFRDGPSEFRDGPPGFVPPEFRDRLPGFVPPEFRDRPPGFVPPEFRDRPPGFVPPEFRDGPPGFVPPEFRDRPPDFIPPEFRDRPPGFVPPEFRDRPPGFVPPEFRDGPQGFVPPEFRDRPPEFVPPEFRAGPQEFVPPEFRDGPQGFVPPEFRDVPPRFASGAGIRPSQFEDGPGYRAKSPNCGPLEVHHNASPLAPCPPHKAPQATQQSSAPDNNEKSKNSSTTTTATSTPKKEISVVKSIFSSVKPPPGRSLGVITFIANSYGFIEREDLKKYSFSFDAFFGKHIHLVPGVKVHFTAVKESGKECATDVKVAPRGTEEIEQTVYEGVVTTVLPDTYVLEAHPGRIRTILTTETVKLPFGKMDSKATLLLFDRVKFQLLTDIITKVRRATNITPQMPETFQLTKEIREKGVIMSIKDDTCSIMSKKHENLTAPLSEYLSDEQLKLMDEVEFTVITVKDVLKAIRLKKLPEGSVEFKDKVIDPSACKSMWKPVISTEEAVEEISSEKYEGTVSKIIPKSCIKKMGQQLPQGLVITTVAGAQKSLPFGSGDVVSQATMMVGDKVQFNIATKQQTKEEHAVNIEIQPETFQQESTEQRKIGIVVKLNDNSGFIKGPLDPQLFFEFSEVMDDSKLTLSEKVEFTLAVGAEEGKQAIRIRRLTESVFTTVPKIEEKKEKKKMTIKLLKDPKEHIKNSNNTTEGKDYSLAAEYPGREKAQKQDIKDKQQNPKKSSRERSGSRENSRSNSRSQDKSSSYYGKRRSSSRDRSYRRRSRSRSSDRSHRYRHSNSHSRSRSRSRERSSRSGKKRSRSPEYMDEHHRRRIDNKESSSKRRSRSPDGQNNTSKHAANSPSAEAVNNELEKKRKELLELNELIARKKAIMALEQSTKSQFKEALEMDSQHGIATFDYQHKTYLENSWTPDVKPVRSILKKHSESLTSSQHQERERGDRPEESMGYPQTSTSSIYMSAGSVPAWFKQSSRSEIEDQELARKKRQLEELSESIARKRAIIAMEQKAKALNDGSEIHKKYEFAACSEDLDLTVPNRNTWQLDIKPDLQPKKSILKKRSESVTEQPQKDLTSAGQYALFSMSKQLKDDSSTFLNPSEPSDASFKKPCNPPSVPSNTVDFFKKLIDASTSSNTSNNKAIGQQSFQSSSGSFYDQKSTRESKDQSYSTSPSQISQFSHKDCNQASTSEVSSTQASASMRKSNLATQMERFLGALNKADSNLLSSLLRDARKDSDPLESRRIPQEQKERKVSCGDELYDPFKETDCNEDTYPLMGNRQKMNPMLGHKESIIESSQDDLLPHERAVVDGSGFSKIVGMKYGIEAKPENRFLYGEATPTSSQSRLSEEHEKFMEVCDKFKPSQDRYTDEPYYDDSKYVEDRERHKRQKTSNKRRVEGSLSSVQRKSEDSHEDADQKASHYKTIQDLLQTIGLNLDTTDISKLADRTNERLYGKKVKPRRSHSSDHKDERSVRRYDRRDSSHSTDSEGGRSVSPAKTSKREVYMSYLDSLKYRHDDAAAGERDIFSLKRTIRNSPEAKQMTPEPYKIAPPEVSHEAFSAVQSATLQYTQISSEYSSAAHHVNVKPDSQHYSYAMEGEQNPYGSVSVNPLHYATGYPTIPSQLPPGYADYTASAGPSLMMPPSPAQFYPAHSTFTAPGTYGPPPTAPYPPTSGQFGFAMQPSSSGYTTQQAKTKPIPQSRCLKTIQTVQTVQNSVSVKLSAAKEVCTVITIQTQKEPNNTEGETESQKAPMMEDDIKAKQKKRLEQFNQRMRLKKEQQMEAQRTRGQNQKSAPGKVIRTEVKNVWICGHSLVFWAEKRATSPEIGMQLGMDPNTVRIWWKGVQGMTWQQLLPQLLQLKDNWPKPDVILIHLGGNDLGTMTPETFVLAVKKDLISLKSIFPECRLVWSDILPRKSWRHSNDSTAVNNMRQAINKTIRGIMAELGGSSLTHDNILPKLDTGLYRPDGVHLSGKGIDTFNLNMQDFLEKWESEISEPETSES</sequence>
<dbReference type="GO" id="GO:0003723">
    <property type="term" value="F:RNA binding"/>
    <property type="evidence" value="ECO:0007669"/>
    <property type="project" value="UniProtKB-KW"/>
</dbReference>
<proteinExistence type="predicted"/>
<evidence type="ECO:0000313" key="5">
    <source>
        <dbReference type="Proteomes" id="UP000824219"/>
    </source>
</evidence>
<gene>
    <name evidence="4" type="ORF">KOW79_002688</name>
</gene>
<dbReference type="Gene3D" id="3.40.50.1110">
    <property type="entry name" value="SGNH hydrolase"/>
    <property type="match status" value="1"/>
</dbReference>
<feature type="compositionally biased region" description="Low complexity" evidence="2">
    <location>
        <begin position="377"/>
        <end position="387"/>
    </location>
</feature>
<feature type="compositionally biased region" description="Basic residues" evidence="2">
    <location>
        <begin position="911"/>
        <end position="928"/>
    </location>
</feature>
<feature type="compositionally biased region" description="Basic residues" evidence="2">
    <location>
        <begin position="1"/>
        <end position="14"/>
    </location>
</feature>
<organism evidence="4 5">
    <name type="scientific">Hemibagrus wyckioides</name>
    <dbReference type="NCBI Taxonomy" id="337641"/>
    <lineage>
        <taxon>Eukaryota</taxon>
        <taxon>Metazoa</taxon>
        <taxon>Chordata</taxon>
        <taxon>Craniata</taxon>
        <taxon>Vertebrata</taxon>
        <taxon>Euteleostomi</taxon>
        <taxon>Actinopterygii</taxon>
        <taxon>Neopterygii</taxon>
        <taxon>Teleostei</taxon>
        <taxon>Ostariophysi</taxon>
        <taxon>Siluriformes</taxon>
        <taxon>Bagridae</taxon>
        <taxon>Hemibagrus</taxon>
    </lineage>
</organism>
<feature type="compositionally biased region" description="Low complexity" evidence="2">
    <location>
        <begin position="15"/>
        <end position="24"/>
    </location>
</feature>
<feature type="region of interest" description="Disordered" evidence="2">
    <location>
        <begin position="1605"/>
        <end position="1651"/>
    </location>
</feature>
<evidence type="ECO:0000256" key="2">
    <source>
        <dbReference type="SAM" id="MobiDB-lite"/>
    </source>
</evidence>
<dbReference type="InterPro" id="IPR012340">
    <property type="entry name" value="NA-bd_OB-fold"/>
</dbReference>
<feature type="compositionally biased region" description="Basic and acidic residues" evidence="2">
    <location>
        <begin position="1559"/>
        <end position="1572"/>
    </location>
</feature>
<dbReference type="EMBL" id="JAHKSW010000003">
    <property type="protein sequence ID" value="KAG7334281.1"/>
    <property type="molecule type" value="Genomic_DNA"/>
</dbReference>
<dbReference type="OrthoDB" id="6126005at2759"/>
<dbReference type="Proteomes" id="UP000824219">
    <property type="component" value="Linkage Group LG03"/>
</dbReference>
<keyword evidence="5" id="KW-1185">Reference proteome</keyword>
<feature type="region of interest" description="Disordered" evidence="2">
    <location>
        <begin position="1927"/>
        <end position="1947"/>
    </location>
</feature>
<reference evidence="4 5" key="1">
    <citation type="submission" date="2021-06" db="EMBL/GenBank/DDBJ databases">
        <title>Chromosome-level genome assembly of the red-tail catfish (Hemibagrus wyckioides).</title>
        <authorList>
            <person name="Shao F."/>
        </authorList>
    </citation>
    <scope>NUCLEOTIDE SEQUENCE [LARGE SCALE GENOMIC DNA]</scope>
    <source>
        <strain evidence="4">EC202008001</strain>
        <tissue evidence="4">Blood</tissue>
    </source>
</reference>
<feature type="region of interest" description="Disordered" evidence="2">
    <location>
        <begin position="1"/>
        <end position="73"/>
    </location>
</feature>
<comment type="caution">
    <text evidence="4">The sequence shown here is derived from an EMBL/GenBank/DDBJ whole genome shotgun (WGS) entry which is preliminary data.</text>
</comment>
<feature type="compositionally biased region" description="Polar residues" evidence="2">
    <location>
        <begin position="990"/>
        <end position="1005"/>
    </location>
</feature>
<evidence type="ECO:0000259" key="3">
    <source>
        <dbReference type="Pfam" id="PF23456"/>
    </source>
</evidence>
<evidence type="ECO:0000256" key="1">
    <source>
        <dbReference type="SAM" id="Coils"/>
    </source>
</evidence>
<feature type="compositionally biased region" description="Basic and acidic residues" evidence="2">
    <location>
        <begin position="963"/>
        <end position="983"/>
    </location>
</feature>
<feature type="compositionally biased region" description="Basic and acidic residues" evidence="2">
    <location>
        <begin position="1094"/>
        <end position="1105"/>
    </location>
</feature>
<feature type="region of interest" description="Disordered" evidence="2">
    <location>
        <begin position="1288"/>
        <end position="1358"/>
    </location>
</feature>
<keyword evidence="1" id="KW-0175">Coiled coil</keyword>
<feature type="region of interest" description="Disordered" evidence="2">
    <location>
        <begin position="1389"/>
        <end position="1408"/>
    </location>
</feature>
<dbReference type="SUPFAM" id="SSF52266">
    <property type="entry name" value="SGNH hydrolase"/>
    <property type="match status" value="1"/>
</dbReference>
<dbReference type="GO" id="GO:0005737">
    <property type="term" value="C:cytoplasm"/>
    <property type="evidence" value="ECO:0007669"/>
    <property type="project" value="UniProtKB-SubCell"/>
</dbReference>
<feature type="compositionally biased region" description="Basic and acidic residues" evidence="2">
    <location>
        <begin position="149"/>
        <end position="166"/>
    </location>
</feature>
<feature type="compositionally biased region" description="Low complexity" evidence="2">
    <location>
        <begin position="897"/>
        <end position="910"/>
    </location>
</feature>
<feature type="compositionally biased region" description="Polar residues" evidence="2">
    <location>
        <begin position="1322"/>
        <end position="1358"/>
    </location>
</feature>
<protein>
    <recommendedName>
        <fullName evidence="3">Cold shock domain-containing protein</fullName>
    </recommendedName>
</protein>
<feature type="region of interest" description="Disordered" evidence="2">
    <location>
        <begin position="1248"/>
        <end position="1269"/>
    </location>
</feature>
<feature type="compositionally biased region" description="Basic and acidic residues" evidence="2">
    <location>
        <begin position="98"/>
        <end position="125"/>
    </location>
</feature>
<dbReference type="Gene3D" id="2.40.50.140">
    <property type="entry name" value="Nucleic acid-binding proteins"/>
    <property type="match status" value="3"/>
</dbReference>
<feature type="compositionally biased region" description="Polar residues" evidence="2">
    <location>
        <begin position="361"/>
        <end position="370"/>
    </location>
</feature>
<dbReference type="SUPFAM" id="SSF50249">
    <property type="entry name" value="Nucleic acid-binding proteins"/>
    <property type="match status" value="1"/>
</dbReference>
<feature type="region of interest" description="Disordered" evidence="2">
    <location>
        <begin position="98"/>
        <end position="387"/>
    </location>
</feature>
<feature type="compositionally biased region" description="Basic and acidic residues" evidence="2">
    <location>
        <begin position="1616"/>
        <end position="1642"/>
    </location>
</feature>
<dbReference type="Pfam" id="PF23456">
    <property type="entry name" value="CSDE1"/>
    <property type="match status" value="1"/>
</dbReference>
<feature type="coiled-coil region" evidence="1">
    <location>
        <begin position="1134"/>
        <end position="1161"/>
    </location>
</feature>
<feature type="compositionally biased region" description="Polar residues" evidence="2">
    <location>
        <begin position="1932"/>
        <end position="1944"/>
    </location>
</feature>
<dbReference type="PANTHER" id="PTHR12913:SF3">
    <property type="entry name" value="SI:DKEYP-121D4.3"/>
    <property type="match status" value="1"/>
</dbReference>
<accession>A0A9D3SR57</accession>
<feature type="compositionally biased region" description="Basic residues" evidence="2">
    <location>
        <begin position="935"/>
        <end position="948"/>
    </location>
</feature>
<feature type="region of interest" description="Disordered" evidence="2">
    <location>
        <begin position="1085"/>
        <end position="1112"/>
    </location>
</feature>
<feature type="compositionally biased region" description="Polar residues" evidence="2">
    <location>
        <begin position="1250"/>
        <end position="1259"/>
    </location>
</feature>
<feature type="domain" description="Cold shock" evidence="3">
    <location>
        <begin position="662"/>
        <end position="738"/>
    </location>
</feature>
<feature type="compositionally biased region" description="Basic and acidic residues" evidence="2">
    <location>
        <begin position="865"/>
        <end position="896"/>
    </location>
</feature>
<feature type="region of interest" description="Disordered" evidence="2">
    <location>
        <begin position="1518"/>
        <end position="1573"/>
    </location>
</feature>
<feature type="compositionally biased region" description="Basic and acidic residues" evidence="2">
    <location>
        <begin position="838"/>
        <end position="847"/>
    </location>
</feature>
<dbReference type="PANTHER" id="PTHR12913">
    <property type="entry name" value="UNR PROTEIN N-RAS UPSTREAM GENE PROTEIN"/>
    <property type="match status" value="1"/>
</dbReference>
<dbReference type="InterPro" id="IPR056400">
    <property type="entry name" value="CSDE1"/>
</dbReference>
<feature type="compositionally biased region" description="Basic residues" evidence="2">
    <location>
        <begin position="1538"/>
        <end position="1547"/>
    </location>
</feature>
<dbReference type="InterPro" id="IPR036514">
    <property type="entry name" value="SGNH_hydro_sf"/>
</dbReference>